<reference evidence="1 2" key="2">
    <citation type="submission" date="2018-03" db="EMBL/GenBank/DDBJ databases">
        <authorList>
            <person name="Keele B.F."/>
        </authorList>
    </citation>
    <scope>NUCLEOTIDE SEQUENCE [LARGE SCALE GENOMIC DNA]</scope>
    <source>
        <strain evidence="1 2">D13</strain>
    </source>
</reference>
<dbReference type="AlphaFoldDB" id="A0A2P1PST9"/>
<evidence type="ECO:0000313" key="1">
    <source>
        <dbReference type="EMBL" id="AVP97904.1"/>
    </source>
</evidence>
<dbReference type="KEGG" id="xba:C7S18_12155"/>
<organism evidence="1 2">
    <name type="scientific">Ahniella affigens</name>
    <dbReference type="NCBI Taxonomy" id="2021234"/>
    <lineage>
        <taxon>Bacteria</taxon>
        <taxon>Pseudomonadati</taxon>
        <taxon>Pseudomonadota</taxon>
        <taxon>Gammaproteobacteria</taxon>
        <taxon>Lysobacterales</taxon>
        <taxon>Rhodanobacteraceae</taxon>
        <taxon>Ahniella</taxon>
    </lineage>
</organism>
<reference evidence="1 2" key="1">
    <citation type="submission" date="2018-03" db="EMBL/GenBank/DDBJ databases">
        <title>Ahniella affigens gen. nov., sp. nov., a gammaproteobacterium isolated from sandy soil near a stream.</title>
        <authorList>
            <person name="Ko Y."/>
            <person name="Kim J.-H."/>
        </authorList>
    </citation>
    <scope>NUCLEOTIDE SEQUENCE [LARGE SCALE GENOMIC DNA]</scope>
    <source>
        <strain evidence="1 2">D13</strain>
    </source>
</reference>
<dbReference type="EMBL" id="CP027860">
    <property type="protein sequence ID" value="AVP97904.1"/>
    <property type="molecule type" value="Genomic_DNA"/>
</dbReference>
<dbReference type="RefSeq" id="WP_106891824.1">
    <property type="nucleotide sequence ID" value="NZ_CP027860.1"/>
</dbReference>
<sequence length="150" mass="16132">MSFLGPLDVQPLITHLASAVPDLKLVDGAADLDSVLEGEAPRAMPAAYVVLGPERSKPNNGSTGAFYQKTDASFGVVVVSSNLRGATTGGAVQKTSTDIERLVVAALVAWSHPEALLPLEHRTRDVLKQAKGMLYVQHGFWTQYRKEKYG</sequence>
<dbReference type="Proteomes" id="UP000241074">
    <property type="component" value="Chromosome"/>
</dbReference>
<keyword evidence="2" id="KW-1185">Reference proteome</keyword>
<gene>
    <name evidence="1" type="ORF">C7S18_12155</name>
</gene>
<proteinExistence type="predicted"/>
<evidence type="ECO:0000313" key="2">
    <source>
        <dbReference type="Proteomes" id="UP000241074"/>
    </source>
</evidence>
<name>A0A2P1PST9_9GAMM</name>
<dbReference type="InterPro" id="IPR056912">
    <property type="entry name" value="Phage_JBD30_tail_term-like"/>
</dbReference>
<accession>A0A2P1PST9</accession>
<dbReference type="Pfam" id="PF23840">
    <property type="entry name" value="Phage_tail_terminator"/>
    <property type="match status" value="1"/>
</dbReference>
<protein>
    <submittedName>
        <fullName evidence="1">Uncharacterized protein</fullName>
    </submittedName>
</protein>